<reference evidence="2 3" key="1">
    <citation type="submission" date="2020-08" db="EMBL/GenBank/DDBJ databases">
        <authorList>
            <person name="Koutsovoulos G."/>
            <person name="Danchin GJ E."/>
        </authorList>
    </citation>
    <scope>NUCLEOTIDE SEQUENCE [LARGE SCALE GENOMIC DNA]</scope>
</reference>
<organism evidence="2 3">
    <name type="scientific">Meloidogyne enterolobii</name>
    <name type="common">Root-knot nematode worm</name>
    <name type="synonym">Meloidogyne mayaguensis</name>
    <dbReference type="NCBI Taxonomy" id="390850"/>
    <lineage>
        <taxon>Eukaryota</taxon>
        <taxon>Metazoa</taxon>
        <taxon>Ecdysozoa</taxon>
        <taxon>Nematoda</taxon>
        <taxon>Chromadorea</taxon>
        <taxon>Rhabditida</taxon>
        <taxon>Tylenchina</taxon>
        <taxon>Tylenchomorpha</taxon>
        <taxon>Tylenchoidea</taxon>
        <taxon>Meloidogynidae</taxon>
        <taxon>Meloidogyninae</taxon>
        <taxon>Meloidogyne</taxon>
    </lineage>
</organism>
<evidence type="ECO:0000313" key="3">
    <source>
        <dbReference type="Proteomes" id="UP000580250"/>
    </source>
</evidence>
<comment type="caution">
    <text evidence="2">The sequence shown here is derived from an EMBL/GenBank/DDBJ whole genome shotgun (WGS) entry which is preliminary data.</text>
</comment>
<name>A0A6V7TJG5_MELEN</name>
<feature type="compositionally biased region" description="Basic and acidic residues" evidence="1">
    <location>
        <begin position="18"/>
        <end position="28"/>
    </location>
</feature>
<dbReference type="EMBL" id="CAJEWN010000001">
    <property type="protein sequence ID" value="CAD2122661.1"/>
    <property type="molecule type" value="Genomic_DNA"/>
</dbReference>
<feature type="region of interest" description="Disordered" evidence="1">
    <location>
        <begin position="1"/>
        <end position="35"/>
    </location>
</feature>
<accession>A0A6V7TJG5</accession>
<protein>
    <submittedName>
        <fullName evidence="2">Uncharacterized protein</fullName>
    </submittedName>
</protein>
<dbReference type="AlphaFoldDB" id="A0A6V7TJG5"/>
<sequence length="49" mass="5583">MNGGESNLGEGMEAFISTEKKGETNEIHKRQKGTFKKRSKLFKSIRQIL</sequence>
<proteinExistence type="predicted"/>
<gene>
    <name evidence="2" type="ORF">MENT_LOCUS269</name>
</gene>
<dbReference type="Proteomes" id="UP000580250">
    <property type="component" value="Unassembled WGS sequence"/>
</dbReference>
<evidence type="ECO:0000256" key="1">
    <source>
        <dbReference type="SAM" id="MobiDB-lite"/>
    </source>
</evidence>
<evidence type="ECO:0000313" key="2">
    <source>
        <dbReference type="EMBL" id="CAD2122661.1"/>
    </source>
</evidence>